<dbReference type="Proteomes" id="UP000680815">
    <property type="component" value="Unassembled WGS sequence"/>
</dbReference>
<name>A0ABS4ASM0_9PROT</name>
<accession>A0ABS4ASM0</accession>
<evidence type="ECO:0000313" key="2">
    <source>
        <dbReference type="Proteomes" id="UP000680815"/>
    </source>
</evidence>
<sequence>MDHVALIADLHGLYRQDDPDAAYEDQCERLFDWLDWLDTQALPEREAALNGLALHLADGFSKGVFDFHFSSGVVNVLWPNVAAAAPPLPEVFYGVFEAFDAGEYDHGDGKDPVETYTRPAIVDLLSKWGAS</sequence>
<keyword evidence="2" id="KW-1185">Reference proteome</keyword>
<gene>
    <name evidence="1" type="ORF">J5Y09_06670</name>
</gene>
<dbReference type="RefSeq" id="WP_209350972.1">
    <property type="nucleotide sequence ID" value="NZ_JAGIYZ010000004.1"/>
</dbReference>
<organism evidence="1 2">
    <name type="scientific">Roseomonas nitratireducens</name>
    <dbReference type="NCBI Taxonomy" id="2820810"/>
    <lineage>
        <taxon>Bacteria</taxon>
        <taxon>Pseudomonadati</taxon>
        <taxon>Pseudomonadota</taxon>
        <taxon>Alphaproteobacteria</taxon>
        <taxon>Acetobacterales</taxon>
        <taxon>Roseomonadaceae</taxon>
        <taxon>Roseomonas</taxon>
    </lineage>
</organism>
<proteinExistence type="predicted"/>
<protein>
    <submittedName>
        <fullName evidence="1">Uncharacterized protein</fullName>
    </submittedName>
</protein>
<comment type="caution">
    <text evidence="1">The sequence shown here is derived from an EMBL/GenBank/DDBJ whole genome shotgun (WGS) entry which is preliminary data.</text>
</comment>
<reference evidence="1 2" key="1">
    <citation type="submission" date="2021-03" db="EMBL/GenBank/DDBJ databases">
        <authorList>
            <person name="So Y."/>
        </authorList>
    </citation>
    <scope>NUCLEOTIDE SEQUENCE [LARGE SCALE GENOMIC DNA]</scope>
    <source>
        <strain evidence="1 2">PWR1</strain>
    </source>
</reference>
<evidence type="ECO:0000313" key="1">
    <source>
        <dbReference type="EMBL" id="MBP0463587.1"/>
    </source>
</evidence>
<dbReference type="EMBL" id="JAGIYZ010000004">
    <property type="protein sequence ID" value="MBP0463587.1"/>
    <property type="molecule type" value="Genomic_DNA"/>
</dbReference>